<dbReference type="AlphaFoldDB" id="A0A364V9H2"/>
<feature type="region of interest" description="Disordered" evidence="1">
    <location>
        <begin position="94"/>
        <end position="142"/>
    </location>
</feature>
<dbReference type="EMBL" id="PHQP01000093">
    <property type="protein sequence ID" value="RAV33289.1"/>
    <property type="molecule type" value="Genomic_DNA"/>
</dbReference>
<dbReference type="RefSeq" id="WP_112770189.1">
    <property type="nucleotide sequence ID" value="NZ_CP063191.1"/>
</dbReference>
<evidence type="ECO:0000313" key="2">
    <source>
        <dbReference type="EMBL" id="RAV33289.1"/>
    </source>
</evidence>
<reference evidence="2 3" key="1">
    <citation type="journal article" date="2018" name="Syst. Appl. Microbiol.">
        <title>Corynebacterium heidelbergense sp. nov., isolated from the preen glands of Egyptian geese (Alopochen aegyptiacus).</title>
        <authorList>
            <person name="Braun M.S."/>
            <person name="Wang E."/>
            <person name="Zimmermann S."/>
            <person name="Wink M."/>
        </authorList>
    </citation>
    <scope>NUCLEOTIDE SEQUENCE [LARGE SCALE GENOMIC DNA]</scope>
    <source>
        <strain evidence="2 3">DSM 104638</strain>
    </source>
</reference>
<protein>
    <submittedName>
        <fullName evidence="2">DUF3499 domain-containing protein</fullName>
    </submittedName>
</protein>
<organism evidence="2 3">
    <name type="scientific">Corynebacterium heidelbergense</name>
    <dbReference type="NCBI Taxonomy" id="2055947"/>
    <lineage>
        <taxon>Bacteria</taxon>
        <taxon>Bacillati</taxon>
        <taxon>Actinomycetota</taxon>
        <taxon>Actinomycetes</taxon>
        <taxon>Mycobacteriales</taxon>
        <taxon>Corynebacteriaceae</taxon>
        <taxon>Corynebacterium</taxon>
    </lineage>
</organism>
<feature type="compositionally biased region" description="Basic residues" evidence="1">
    <location>
        <begin position="120"/>
        <end position="142"/>
    </location>
</feature>
<name>A0A364V9H2_9CORY</name>
<dbReference type="InterPro" id="IPR021888">
    <property type="entry name" value="DUF3499"/>
</dbReference>
<evidence type="ECO:0000313" key="3">
    <source>
        <dbReference type="Proteomes" id="UP000251047"/>
    </source>
</evidence>
<comment type="caution">
    <text evidence="2">The sequence shown here is derived from an EMBL/GenBank/DDBJ whole genome shotgun (WGS) entry which is preliminary data.</text>
</comment>
<gene>
    <name evidence="2" type="ORF">CWC39_09260</name>
</gene>
<evidence type="ECO:0000256" key="1">
    <source>
        <dbReference type="SAM" id="MobiDB-lite"/>
    </source>
</evidence>
<sequence length="142" mass="15953">MYPVSVIRQCSRPGCSRPAVATLDFNYAEQTATIGPLRVLSSPHTWDLCEEHAQRTSVPQGWELHVRMDAEDNTADADEEDLLALAQAVQQAAEAKERVEMPPAPRLIRRKEVPVPTGHHPSKRNLPRHTPKRHLRAIRSEG</sequence>
<accession>A0A364V9H2</accession>
<proteinExistence type="predicted"/>
<dbReference type="Pfam" id="PF12005">
    <property type="entry name" value="DUF3499"/>
    <property type="match status" value="1"/>
</dbReference>
<dbReference type="Proteomes" id="UP000251047">
    <property type="component" value="Unassembled WGS sequence"/>
</dbReference>
<dbReference type="OrthoDB" id="3216194at2"/>